<dbReference type="InterPro" id="IPR023346">
    <property type="entry name" value="Lysozyme-like_dom_sf"/>
</dbReference>
<keyword evidence="3" id="KW-1185">Reference proteome</keyword>
<feature type="domain" description="Transglycosylase SLT" evidence="1">
    <location>
        <begin position="51"/>
        <end position="159"/>
    </location>
</feature>
<dbReference type="AlphaFoldDB" id="A0A8J3XHL5"/>
<gene>
    <name evidence="2" type="ORF">Pph01_62580</name>
</gene>
<proteinExistence type="predicted"/>
<evidence type="ECO:0000313" key="3">
    <source>
        <dbReference type="Proteomes" id="UP000622547"/>
    </source>
</evidence>
<reference evidence="2 3" key="1">
    <citation type="submission" date="2021-01" db="EMBL/GenBank/DDBJ databases">
        <title>Whole genome shotgun sequence of Planotetraspora phitsanulokensis NBRC 104273.</title>
        <authorList>
            <person name="Komaki H."/>
            <person name="Tamura T."/>
        </authorList>
    </citation>
    <scope>NUCLEOTIDE SEQUENCE [LARGE SCALE GENOMIC DNA]</scope>
    <source>
        <strain evidence="2 3">NBRC 104273</strain>
    </source>
</reference>
<comment type="caution">
    <text evidence="2">The sequence shown here is derived from an EMBL/GenBank/DDBJ whole genome shotgun (WGS) entry which is preliminary data.</text>
</comment>
<dbReference type="EMBL" id="BOOP01000031">
    <property type="protein sequence ID" value="GII41255.1"/>
    <property type="molecule type" value="Genomic_DNA"/>
</dbReference>
<dbReference type="SUPFAM" id="SSF53955">
    <property type="entry name" value="Lysozyme-like"/>
    <property type="match status" value="1"/>
</dbReference>
<evidence type="ECO:0000259" key="1">
    <source>
        <dbReference type="Pfam" id="PF01464"/>
    </source>
</evidence>
<name>A0A8J3XHL5_9ACTN</name>
<evidence type="ECO:0000313" key="2">
    <source>
        <dbReference type="EMBL" id="GII41255.1"/>
    </source>
</evidence>
<dbReference type="RefSeq" id="WP_204076728.1">
    <property type="nucleotide sequence ID" value="NZ_BAABHI010000012.1"/>
</dbReference>
<dbReference type="Pfam" id="PF01464">
    <property type="entry name" value="SLT"/>
    <property type="match status" value="1"/>
</dbReference>
<sequence length="388" mass="41782">MAGLTDFHGYQDSVTWRLVPAGVEISGTGVERTQGSPRTVTRVWDAYSRQINIAARTYRVPAELIIATICTESGGNADAVREEPGYTSDEATPHRVSAGLTQTLISTARETLQLSLDRAWLLVPGNSITAGTAYIAKQARETSLDPPLVAAAYNAGRLHYQGGTGNRWKLRQYPIGTGAHVDRFVRFLNDAVAVLREHPTKPAVGLDVLLGGSSPSPPPRAVAAPQPTVRWAESASREAVPPYALGVLTDVLRAAGLSDALVTSTQRSPRDQARVMYDNCERYGPAAQKKLYGSYGDQVIDVYVSSKAAGRDPAAIKADMEGKIVAIGAQNVSRHTADPRVLTVIDVAPSSVRDQAAFERAVKAEGRVRRFLQPPTDPAYHLEIPVPR</sequence>
<dbReference type="Proteomes" id="UP000622547">
    <property type="component" value="Unassembled WGS sequence"/>
</dbReference>
<accession>A0A8J3XHL5</accession>
<dbReference type="InterPro" id="IPR008258">
    <property type="entry name" value="Transglycosylase_SLT_dom_1"/>
</dbReference>
<organism evidence="2 3">
    <name type="scientific">Planotetraspora phitsanulokensis</name>
    <dbReference type="NCBI Taxonomy" id="575192"/>
    <lineage>
        <taxon>Bacteria</taxon>
        <taxon>Bacillati</taxon>
        <taxon>Actinomycetota</taxon>
        <taxon>Actinomycetes</taxon>
        <taxon>Streptosporangiales</taxon>
        <taxon>Streptosporangiaceae</taxon>
        <taxon>Planotetraspora</taxon>
    </lineage>
</organism>
<dbReference type="Gene3D" id="1.10.530.10">
    <property type="match status" value="1"/>
</dbReference>
<protein>
    <recommendedName>
        <fullName evidence="1">Transglycosylase SLT domain-containing protein</fullName>
    </recommendedName>
</protein>